<evidence type="ECO:0000256" key="1">
    <source>
        <dbReference type="SAM" id="SignalP"/>
    </source>
</evidence>
<protein>
    <submittedName>
        <fullName evidence="2">Uncharacterized protein</fullName>
    </submittedName>
</protein>
<proteinExistence type="predicted"/>
<feature type="signal peptide" evidence="1">
    <location>
        <begin position="1"/>
        <end position="15"/>
    </location>
</feature>
<keyword evidence="3" id="KW-1185">Reference proteome</keyword>
<sequence>MFLLIISSLLHALEMDTISQSHVYERYKRRPEDEDDIIVAAHGQPQPQMDGKLGTCSSRVAMACFAAALFILSILCVHRFKVNGHVRCVMRVGHTPKHSGQCALCWAEFEYVAASECRQQRSYGLLIFTVKSEEIVMTAVISLSFSEMATGFNGIAQTTFVFIPKGFYSA</sequence>
<dbReference type="EnsemblMetazoa" id="GAUT017882-RA">
    <property type="protein sequence ID" value="GAUT017882-PA"/>
    <property type="gene ID" value="GAUT017882"/>
</dbReference>
<evidence type="ECO:0000313" key="3">
    <source>
        <dbReference type="Proteomes" id="UP000078200"/>
    </source>
</evidence>
<keyword evidence="1" id="KW-0732">Signal</keyword>
<dbReference type="AlphaFoldDB" id="A0A1A9UWB9"/>
<reference evidence="2" key="1">
    <citation type="submission" date="2020-05" db="UniProtKB">
        <authorList>
            <consortium name="EnsemblMetazoa"/>
        </authorList>
    </citation>
    <scope>IDENTIFICATION</scope>
    <source>
        <strain evidence="2">TTRI</strain>
    </source>
</reference>
<evidence type="ECO:0000313" key="2">
    <source>
        <dbReference type="EnsemblMetazoa" id="GAUT017882-PA"/>
    </source>
</evidence>
<accession>A0A1A9UWB9</accession>
<name>A0A1A9UWB9_GLOAU</name>
<organism evidence="2 3">
    <name type="scientific">Glossina austeni</name>
    <name type="common">Savannah tsetse fly</name>
    <dbReference type="NCBI Taxonomy" id="7395"/>
    <lineage>
        <taxon>Eukaryota</taxon>
        <taxon>Metazoa</taxon>
        <taxon>Ecdysozoa</taxon>
        <taxon>Arthropoda</taxon>
        <taxon>Hexapoda</taxon>
        <taxon>Insecta</taxon>
        <taxon>Pterygota</taxon>
        <taxon>Neoptera</taxon>
        <taxon>Endopterygota</taxon>
        <taxon>Diptera</taxon>
        <taxon>Brachycera</taxon>
        <taxon>Muscomorpha</taxon>
        <taxon>Hippoboscoidea</taxon>
        <taxon>Glossinidae</taxon>
        <taxon>Glossina</taxon>
    </lineage>
</organism>
<dbReference type="Proteomes" id="UP000078200">
    <property type="component" value="Unassembled WGS sequence"/>
</dbReference>
<dbReference type="VEuPathDB" id="VectorBase:GAUT017882"/>
<feature type="chain" id="PRO_5012430033" evidence="1">
    <location>
        <begin position="16"/>
        <end position="170"/>
    </location>
</feature>